<dbReference type="EMBL" id="JACCKB010000036">
    <property type="protein sequence ID" value="NYZ68157.1"/>
    <property type="molecule type" value="Genomic_DNA"/>
</dbReference>
<proteinExistence type="predicted"/>
<keyword evidence="2" id="KW-1185">Reference proteome</keyword>
<dbReference type="AlphaFoldDB" id="A0A853IF96"/>
<evidence type="ECO:0000313" key="2">
    <source>
        <dbReference type="Proteomes" id="UP000569732"/>
    </source>
</evidence>
<protein>
    <submittedName>
        <fullName evidence="1">Uncharacterized protein</fullName>
    </submittedName>
</protein>
<reference evidence="1 2" key="1">
    <citation type="submission" date="2020-07" db="EMBL/GenBank/DDBJ databases">
        <title>Endozoicomonas sp. nov., isolated from sediment.</title>
        <authorList>
            <person name="Gu T."/>
        </authorList>
    </citation>
    <scope>NUCLEOTIDE SEQUENCE [LARGE SCALE GENOMIC DNA]</scope>
    <source>
        <strain evidence="1 2">SM1973</strain>
    </source>
</reference>
<evidence type="ECO:0000313" key="1">
    <source>
        <dbReference type="EMBL" id="NYZ68157.1"/>
    </source>
</evidence>
<accession>A0A853IF96</accession>
<gene>
    <name evidence="1" type="ORF">H0A36_19245</name>
</gene>
<name>A0A853IF96_9GAMM</name>
<dbReference type="RefSeq" id="WP_180570174.1">
    <property type="nucleotide sequence ID" value="NZ_JACCKB010000036.1"/>
</dbReference>
<organism evidence="1 2">
    <name type="scientific">Spartinivicinus marinus</name>
    <dbReference type="NCBI Taxonomy" id="2994442"/>
    <lineage>
        <taxon>Bacteria</taxon>
        <taxon>Pseudomonadati</taxon>
        <taxon>Pseudomonadota</taxon>
        <taxon>Gammaproteobacteria</taxon>
        <taxon>Oceanospirillales</taxon>
        <taxon>Zooshikellaceae</taxon>
        <taxon>Spartinivicinus</taxon>
    </lineage>
</organism>
<sequence>MDKKEIQEFIACLGDERRIFYYHKDRYCFDLLRYELQRNNRSTGKLSQLKQSQFSQFFNKNTVKNALAGYGNGEISADQLASCWHDKPLMFTLTLDCWGESDRGWDQTSRNQSNLVLQVNFTGEHLDEYKRLIKPENMTYGPFENSGHPINNKGRHTMAWVRLDFDLATNEALIEEIQNDWLREANSALKQLEEKRKNNPNTKPSQVWYGIGGSHNELAEYVQTALKPYQQVWSEVALAAVIQLIREELGITTIYYHTYDTGKKIKDIGSSPPRSMYTKLPKQFGFKQTTETPEFLMKDKVSRRYLKAIKQPEWFVMRL</sequence>
<comment type="caution">
    <text evidence="1">The sequence shown here is derived from an EMBL/GenBank/DDBJ whole genome shotgun (WGS) entry which is preliminary data.</text>
</comment>
<dbReference type="Proteomes" id="UP000569732">
    <property type="component" value="Unassembled WGS sequence"/>
</dbReference>